<feature type="compositionally biased region" description="Low complexity" evidence="1">
    <location>
        <begin position="175"/>
        <end position="198"/>
    </location>
</feature>
<dbReference type="RefSeq" id="XP_003680364.1">
    <property type="nucleotide sequence ID" value="XM_003680316.1"/>
</dbReference>
<evidence type="ECO:0000313" key="3">
    <source>
        <dbReference type="Proteomes" id="UP000005627"/>
    </source>
</evidence>
<organism evidence="2 3">
    <name type="scientific">Torulaspora delbrueckii</name>
    <name type="common">Yeast</name>
    <name type="synonym">Candida colliculosa</name>
    <dbReference type="NCBI Taxonomy" id="4950"/>
    <lineage>
        <taxon>Eukaryota</taxon>
        <taxon>Fungi</taxon>
        <taxon>Dikarya</taxon>
        <taxon>Ascomycota</taxon>
        <taxon>Saccharomycotina</taxon>
        <taxon>Saccharomycetes</taxon>
        <taxon>Saccharomycetales</taxon>
        <taxon>Saccharomycetaceae</taxon>
        <taxon>Torulaspora</taxon>
    </lineage>
</organism>
<dbReference type="KEGG" id="tdl:TDEL_0C02640"/>
<feature type="region of interest" description="Disordered" evidence="1">
    <location>
        <begin position="174"/>
        <end position="208"/>
    </location>
</feature>
<dbReference type="AlphaFoldDB" id="G8ZRL1"/>
<name>G8ZRL1_TORDE</name>
<evidence type="ECO:0000256" key="1">
    <source>
        <dbReference type="SAM" id="MobiDB-lite"/>
    </source>
</evidence>
<dbReference type="GeneID" id="11500488"/>
<dbReference type="InParanoid" id="G8ZRL1"/>
<dbReference type="EMBL" id="HE616744">
    <property type="protein sequence ID" value="CCE91153.1"/>
    <property type="molecule type" value="Genomic_DNA"/>
</dbReference>
<sequence>MPGKIESVPFLSQLEDVDKYLLEYRSLKLTSPNPSSFNQHHQIHGQMRYSHSNGSGTFDNDGGDKSGINGKQLPMGNVMFNGKSSNSMSVPINGAMGMNRKKAMNTSNQSYRYNNNAAMKYGAQYQLKQHQQPAFAANSMITNHLKQVYPQMSYNTNGSGSNLALDQLSSSFMVPNQNKSSQQQQQQQQGYPSSNSSPSPAPPLADAALSGNSSISSFSSNIGYVLPTASGSSNSQFAAQAPFSNYLDASLISSASIAPGISPTTNISAPTGTDMVGGYPSNPLANEAANTGAPAFNFEQGISTPALMSEAISVDQATPLTRENTLASFDGSSGSMNNSGSNLLMNDYSVGWGSNHANSSSSAGGSFGIWNNDMSVWS</sequence>
<proteinExistence type="predicted"/>
<evidence type="ECO:0000313" key="2">
    <source>
        <dbReference type="EMBL" id="CCE91153.1"/>
    </source>
</evidence>
<feature type="region of interest" description="Disordered" evidence="1">
    <location>
        <begin position="45"/>
        <end position="70"/>
    </location>
</feature>
<accession>G8ZRL1</accession>
<dbReference type="InterPro" id="IPR035257">
    <property type="entry name" value="DUF5349"/>
</dbReference>
<protein>
    <submittedName>
        <fullName evidence="2">Uncharacterized protein</fullName>
    </submittedName>
</protein>
<dbReference type="OrthoDB" id="4067282at2759"/>
<keyword evidence="3" id="KW-1185">Reference proteome</keyword>
<dbReference type="Pfam" id="PF17298">
    <property type="entry name" value="DUF5349"/>
    <property type="match status" value="1"/>
</dbReference>
<dbReference type="FunCoup" id="G8ZRL1">
    <property type="interactions" value="23"/>
</dbReference>
<feature type="compositionally biased region" description="Polar residues" evidence="1">
    <location>
        <begin position="49"/>
        <end position="58"/>
    </location>
</feature>
<gene>
    <name evidence="2" type="primary">TDEL0C02640</name>
    <name evidence="2" type="ORF">TDEL_0C02640</name>
</gene>
<reference evidence="2 3" key="1">
    <citation type="journal article" date="2011" name="Proc. Natl. Acad. Sci. U.S.A.">
        <title>Evolutionary erosion of yeast sex chromosomes by mating-type switching accidents.</title>
        <authorList>
            <person name="Gordon J.L."/>
            <person name="Armisen D."/>
            <person name="Proux-Wera E."/>
            <person name="Oheigeartaigh S.S."/>
            <person name="Byrne K.P."/>
            <person name="Wolfe K.H."/>
        </authorList>
    </citation>
    <scope>NUCLEOTIDE SEQUENCE [LARGE SCALE GENOMIC DNA]</scope>
    <source>
        <strain evidence="3">ATCC 10662 / CBS 1146 / NBRC 0425 / NCYC 2629 / NRRL Y-866</strain>
    </source>
</reference>
<dbReference type="eggNOG" id="ENOG502S7EJ">
    <property type="taxonomic scope" value="Eukaryota"/>
</dbReference>
<dbReference type="HOGENOM" id="CLU_761203_0_0_1"/>
<dbReference type="Proteomes" id="UP000005627">
    <property type="component" value="Chromosome 3"/>
</dbReference>